<dbReference type="PANTHER" id="PTHR43389">
    <property type="entry name" value="V-TYPE PROTON ATPASE SUBUNIT B"/>
    <property type="match status" value="1"/>
</dbReference>
<comment type="similarity">
    <text evidence="1">Belongs to the ATPase alpha/beta chains family.</text>
</comment>
<dbReference type="NCBIfam" id="TIGR01040">
    <property type="entry name" value="V-ATPase_V1_B"/>
    <property type="match status" value="1"/>
</dbReference>
<organism evidence="12 13">
    <name type="scientific">Mycena chlorophos</name>
    <name type="common">Agaric fungus</name>
    <name type="synonym">Agaricus chlorophos</name>
    <dbReference type="NCBI Taxonomy" id="658473"/>
    <lineage>
        <taxon>Eukaryota</taxon>
        <taxon>Fungi</taxon>
        <taxon>Dikarya</taxon>
        <taxon>Basidiomycota</taxon>
        <taxon>Agaricomycotina</taxon>
        <taxon>Agaricomycetes</taxon>
        <taxon>Agaricomycetidae</taxon>
        <taxon>Agaricales</taxon>
        <taxon>Marasmiineae</taxon>
        <taxon>Mycenaceae</taxon>
        <taxon>Mycena</taxon>
    </lineage>
</organism>
<dbReference type="PANTHER" id="PTHR43389:SF4">
    <property type="entry name" value="V-TYPE PROTON ATPASE SUBUNIT B"/>
    <property type="match status" value="1"/>
</dbReference>
<dbReference type="Pfam" id="PF02874">
    <property type="entry name" value="ATP-synt_ab_N"/>
    <property type="match status" value="1"/>
</dbReference>
<dbReference type="InterPro" id="IPR022879">
    <property type="entry name" value="V-ATPase_su_B/beta"/>
</dbReference>
<keyword evidence="4" id="KW-0813">Transport</keyword>
<protein>
    <recommendedName>
        <fullName evidence="3">V-type proton ATPase subunit B</fullName>
    </recommendedName>
    <alternativeName>
        <fullName evidence="7">Vacuolar proton pump subunit B</fullName>
    </alternativeName>
</protein>
<proteinExistence type="inferred from homology"/>
<reference evidence="12" key="1">
    <citation type="submission" date="2014-09" db="EMBL/GenBank/DDBJ databases">
        <title>Genome sequence of the luminous mushroom Mycena chlorophos for searching fungal bioluminescence genes.</title>
        <authorList>
            <person name="Tanaka Y."/>
            <person name="Kasuga D."/>
            <person name="Oba Y."/>
            <person name="Hase S."/>
            <person name="Sato K."/>
            <person name="Oba Y."/>
            <person name="Sakakibara Y."/>
        </authorList>
    </citation>
    <scope>NUCLEOTIDE SEQUENCE</scope>
</reference>
<dbReference type="InterPro" id="IPR000194">
    <property type="entry name" value="ATPase_F1/V1/A1_a/bsu_nucl-bd"/>
</dbReference>
<gene>
    <name evidence="12" type="ORF">MCHLO_16467</name>
</gene>
<evidence type="ECO:0000256" key="1">
    <source>
        <dbReference type="ARBA" id="ARBA00008936"/>
    </source>
</evidence>
<dbReference type="Pfam" id="PF22919">
    <property type="entry name" value="ATP-synt_VA_C"/>
    <property type="match status" value="1"/>
</dbReference>
<evidence type="ECO:0000256" key="7">
    <source>
        <dbReference type="ARBA" id="ARBA00030314"/>
    </source>
</evidence>
<evidence type="ECO:0000256" key="5">
    <source>
        <dbReference type="ARBA" id="ARBA00022781"/>
    </source>
</evidence>
<keyword evidence="5" id="KW-0375">Hydrogen ion transport</keyword>
<dbReference type="Gene3D" id="3.40.50.12240">
    <property type="match status" value="1"/>
</dbReference>
<dbReference type="Pfam" id="PF05794">
    <property type="entry name" value="Tcp11"/>
    <property type="match status" value="1"/>
</dbReference>
<sequence>MSADPRMSDRELAAINAAAVTKEYRVQPHLDYRTVSAINGPLVVLDNVKFPSYNEIVQLTLPDGTKRGGQVLEVQGKKAIVQVFEGTAGVDVKATHVEFTGSSMKLPVAEDMLGRIFNGSGNPIDQGPKVFAEDYLDINGSPINPYSRIYPEEMIQTGISTIDTMNSIARGQKIPIFSAAGLPHNEIAAQIVRQAGLVKGPTKDALDGHEDNFSVVFAAMGVNMETARFFKEDFESNGSLDRVTLFLNLANDPTIERIITPRLALTTAEYYAYQLEKHVLVILTDMSSYADALREVSAAREEVPGRRGYPGYMYTDLSTIYERAGRVEGRNGSITQIPILTMPNDDITHPIPDLTGYITEGQIFVDRQLHNRQIYPPINVLPSLSRLMKSAIGEKLTRKDHGDVSNQLYAKYAIGRDAAAMKAVVGEEALSSEDKLALEFLDKFERQFVGQGAYESRTIFESLDLAWSLLRIFPKEQLNRINPAIISEFYARKKKSVEEDEKLLIDAPLALMDYELPVKRKADDDDDPQNSTMWPVPPRQRLLRPAKRPCLRHPNDLEDIGIVPGPNADPGPASGSLLQLRKAPAIPIDASSSHIASHTPPISRTTLKELDLEAIMRNPQLRHDLLFDGNLQFRPTSTRRKTERAEKYWEAITTELETGCTCVSFDVRGKPHPTVCACAHVSTPAVHPVVAYSPTLHVATLRTPSRIRPLLDEFLEVLLLVIQPLSAGASPSQTAAQQTEHLAQAAYIRSLFDPALIEQELKHKLFDPSSLFRAIGVTLQGHCAPMRDQAVDLMVQLAQTCAPGGVGTKADAVKAVRMCLDILELMKLDIANHQLQTLRPFLIRTSGQFELRSFKTRKNAQGFEKTRRWLVAAHSSLLARTEPIVYPPNHLDYHTLQRNQQVYLATLKGLTDLIFTHPSAAHLISLPVSASQGSLPTISSQPGHPETTYLDTARLLLLSVDAVDLLAQYMFLLLFRQLRLSNKTSAADDSELSRIKGEIRDIGSARPGYALYCTGSAASQVDADELNKWRSLKQSVVLQIAMRAGGAGATTVDEGVLSLAQRWADENIQHGSALEGMLRNRLRDAVFHAVVARTYPGRESAGVGSGLANLDTGAASAPFAPLMTGLETLDQEIAALAESIARLALIHINTYLGVYENENFLEAEEGQEQRSPRRYLSGPGFESRQGDPHGKAAALLLLRLSMCSSRRLCSVRPRVCGLRNFYAGDDNPTAGGTGA</sequence>
<dbReference type="Proteomes" id="UP000815677">
    <property type="component" value="Unassembled WGS sequence"/>
</dbReference>
<dbReference type="CDD" id="cd18112">
    <property type="entry name" value="ATP-synt_V_A-type_beta_C"/>
    <property type="match status" value="1"/>
</dbReference>
<dbReference type="InterPro" id="IPR027417">
    <property type="entry name" value="P-loop_NTPase"/>
</dbReference>
<evidence type="ECO:0000313" key="13">
    <source>
        <dbReference type="Proteomes" id="UP000815677"/>
    </source>
</evidence>
<evidence type="ECO:0000259" key="10">
    <source>
        <dbReference type="Pfam" id="PF02874"/>
    </source>
</evidence>
<name>A0ABQ0MA93_MYCCL</name>
<keyword evidence="13" id="KW-1185">Reference proteome</keyword>
<evidence type="ECO:0000256" key="2">
    <source>
        <dbReference type="ARBA" id="ARBA00010954"/>
    </source>
</evidence>
<feature type="region of interest" description="Disordered" evidence="8">
    <location>
        <begin position="1163"/>
        <end position="1187"/>
    </location>
</feature>
<evidence type="ECO:0000313" key="12">
    <source>
        <dbReference type="EMBL" id="GAT60321.1"/>
    </source>
</evidence>
<dbReference type="CDD" id="cd18118">
    <property type="entry name" value="ATP-synt_V_A-type_beta_N"/>
    <property type="match status" value="1"/>
</dbReference>
<dbReference type="InterPro" id="IPR005723">
    <property type="entry name" value="ATPase_V1-cplx_bsu"/>
</dbReference>
<evidence type="ECO:0000256" key="6">
    <source>
        <dbReference type="ARBA" id="ARBA00023065"/>
    </source>
</evidence>
<evidence type="ECO:0000256" key="4">
    <source>
        <dbReference type="ARBA" id="ARBA00022448"/>
    </source>
</evidence>
<dbReference type="PROSITE" id="PS00152">
    <property type="entry name" value="ATPASE_ALPHA_BETA"/>
    <property type="match status" value="1"/>
</dbReference>
<keyword evidence="6" id="KW-0406">Ion transport</keyword>
<dbReference type="InterPro" id="IPR055190">
    <property type="entry name" value="ATP-synt_VA_C"/>
</dbReference>
<feature type="domain" description="ATPase F1/V1/A1 complex alpha/beta subunit N-terminal" evidence="10">
    <location>
        <begin position="35"/>
        <end position="101"/>
    </location>
</feature>
<dbReference type="SUPFAM" id="SSF52540">
    <property type="entry name" value="P-loop containing nucleoside triphosphate hydrolases"/>
    <property type="match status" value="1"/>
</dbReference>
<comment type="similarity">
    <text evidence="2">Belongs to the TCP11 family.</text>
</comment>
<dbReference type="HAMAP" id="MF_00310">
    <property type="entry name" value="ATP_synth_B_arch"/>
    <property type="match status" value="1"/>
</dbReference>
<evidence type="ECO:0000256" key="3">
    <source>
        <dbReference type="ARBA" id="ARBA00013419"/>
    </source>
</evidence>
<evidence type="ECO:0000256" key="8">
    <source>
        <dbReference type="SAM" id="MobiDB-lite"/>
    </source>
</evidence>
<feature type="domain" description="ATPase F1/V1/A1 complex alpha/beta subunit nucleotide-binding" evidence="9">
    <location>
        <begin position="158"/>
        <end position="385"/>
    </location>
</feature>
<dbReference type="EMBL" id="DF849942">
    <property type="protein sequence ID" value="GAT60321.1"/>
    <property type="molecule type" value="Genomic_DNA"/>
</dbReference>
<dbReference type="Pfam" id="PF00006">
    <property type="entry name" value="ATP-synt_ab"/>
    <property type="match status" value="1"/>
</dbReference>
<dbReference type="InterPro" id="IPR020003">
    <property type="entry name" value="ATPase_a/bsu_AS"/>
</dbReference>
<evidence type="ECO:0000259" key="11">
    <source>
        <dbReference type="Pfam" id="PF22919"/>
    </source>
</evidence>
<accession>A0ABQ0MA93</accession>
<dbReference type="InterPro" id="IPR004100">
    <property type="entry name" value="ATPase_F1/V1/A1_a/bsu_N"/>
</dbReference>
<dbReference type="NCBIfam" id="NF003235">
    <property type="entry name" value="PRK04196.1"/>
    <property type="match status" value="1"/>
</dbReference>
<dbReference type="CDD" id="cd01135">
    <property type="entry name" value="V_A-ATPase_B"/>
    <property type="match status" value="1"/>
</dbReference>
<evidence type="ECO:0000259" key="9">
    <source>
        <dbReference type="Pfam" id="PF00006"/>
    </source>
</evidence>
<dbReference type="InterPro" id="IPR008862">
    <property type="entry name" value="Tcp11"/>
</dbReference>
<feature type="domain" description="ATP synthase A/B type C-terminal" evidence="11">
    <location>
        <begin position="391"/>
        <end position="490"/>
    </location>
</feature>